<accession>H5XHE4</accession>
<sequence>MWSGTTLAGYAMTLSVASDTVYLLAVPGVLCLLTVVIIGVHRVQRRRVNPSADADPRRRLRLHRAVVLRRYGSLMALAAVLCAVPFLADVMVLYPLVGIGLGVAKVVHYFLFGQLSLLRAQARVLSVYEPEFRGPVRIVLGLDHGRLCLRVGEGQRRSPRMVARGVADHHADEPGIAGGGRFAGDDELGGVLVTPGGDLLLLVPQDGKDRARHRSRADAERKAKERRAGLDRLHP</sequence>
<feature type="compositionally biased region" description="Basic and acidic residues" evidence="1">
    <location>
        <begin position="216"/>
        <end position="235"/>
    </location>
</feature>
<gene>
    <name evidence="3" type="ORF">SaccyDRAFT_1731</name>
</gene>
<name>H5XHE4_9PSEU</name>
<keyword evidence="2" id="KW-0812">Transmembrane</keyword>
<evidence type="ECO:0000313" key="4">
    <source>
        <dbReference type="Proteomes" id="UP000002791"/>
    </source>
</evidence>
<protein>
    <submittedName>
        <fullName evidence="3">Uncharacterized protein</fullName>
    </submittedName>
</protein>
<evidence type="ECO:0000256" key="1">
    <source>
        <dbReference type="SAM" id="MobiDB-lite"/>
    </source>
</evidence>
<feature type="transmembrane region" description="Helical" evidence="2">
    <location>
        <begin position="67"/>
        <end position="87"/>
    </location>
</feature>
<keyword evidence="2" id="KW-1133">Transmembrane helix</keyword>
<dbReference type="AlphaFoldDB" id="H5XHE4"/>
<dbReference type="Proteomes" id="UP000002791">
    <property type="component" value="Chromosome"/>
</dbReference>
<feature type="transmembrane region" description="Helical" evidence="2">
    <location>
        <begin position="20"/>
        <end position="40"/>
    </location>
</feature>
<feature type="transmembrane region" description="Helical" evidence="2">
    <location>
        <begin position="93"/>
        <end position="112"/>
    </location>
</feature>
<dbReference type="STRING" id="882082.SaccyDRAFT_1731"/>
<proteinExistence type="predicted"/>
<reference evidence="3 4" key="1">
    <citation type="submission" date="2011-11" db="EMBL/GenBank/DDBJ databases">
        <title>The Noncontiguous Finished sequence of Saccharomonospora cyanea NA-134.</title>
        <authorList>
            <consortium name="US DOE Joint Genome Institute"/>
            <person name="Lucas S."/>
            <person name="Han J."/>
            <person name="Lapidus A."/>
            <person name="Cheng J.-F."/>
            <person name="Goodwin L."/>
            <person name="Pitluck S."/>
            <person name="Peters L."/>
            <person name="Ovchinnikova G."/>
            <person name="Lu M."/>
            <person name="Detter J.C."/>
            <person name="Han C."/>
            <person name="Tapia R."/>
            <person name="Land M."/>
            <person name="Hauser L."/>
            <person name="Kyrpides N."/>
            <person name="Ivanova N."/>
            <person name="Pagani I."/>
            <person name="Brambilla E.-M."/>
            <person name="Klenk H.-P."/>
            <person name="Woyke T."/>
        </authorList>
    </citation>
    <scope>NUCLEOTIDE SEQUENCE [LARGE SCALE GENOMIC DNA]</scope>
    <source>
        <strain evidence="3 4">NA-134</strain>
    </source>
</reference>
<dbReference type="eggNOG" id="ENOG5031NQS">
    <property type="taxonomic scope" value="Bacteria"/>
</dbReference>
<evidence type="ECO:0000313" key="3">
    <source>
        <dbReference type="EMBL" id="EHR60629.1"/>
    </source>
</evidence>
<feature type="region of interest" description="Disordered" evidence="1">
    <location>
        <begin position="205"/>
        <end position="235"/>
    </location>
</feature>
<dbReference type="EMBL" id="CM001440">
    <property type="protein sequence ID" value="EHR60629.1"/>
    <property type="molecule type" value="Genomic_DNA"/>
</dbReference>
<keyword evidence="2" id="KW-0472">Membrane</keyword>
<evidence type="ECO:0000256" key="2">
    <source>
        <dbReference type="SAM" id="Phobius"/>
    </source>
</evidence>
<dbReference type="HOGENOM" id="CLU_1053310_0_0_11"/>
<keyword evidence="4" id="KW-1185">Reference proteome</keyword>
<organism evidence="3 4">
    <name type="scientific">Saccharomonospora cyanea NA-134</name>
    <dbReference type="NCBI Taxonomy" id="882082"/>
    <lineage>
        <taxon>Bacteria</taxon>
        <taxon>Bacillati</taxon>
        <taxon>Actinomycetota</taxon>
        <taxon>Actinomycetes</taxon>
        <taxon>Pseudonocardiales</taxon>
        <taxon>Pseudonocardiaceae</taxon>
        <taxon>Saccharomonospora</taxon>
    </lineage>
</organism>